<evidence type="ECO:0000256" key="1">
    <source>
        <dbReference type="SAM" id="MobiDB-lite"/>
    </source>
</evidence>
<accession>A0A0R3S8Q7</accession>
<evidence type="ECO:0000313" key="2">
    <source>
        <dbReference type="EMBL" id="VDL16652.1"/>
    </source>
</evidence>
<evidence type="ECO:0000313" key="3">
    <source>
        <dbReference type="Proteomes" id="UP000274504"/>
    </source>
</evidence>
<organism evidence="4">
    <name type="scientific">Hymenolepis diminuta</name>
    <name type="common">Rat tapeworm</name>
    <dbReference type="NCBI Taxonomy" id="6216"/>
    <lineage>
        <taxon>Eukaryota</taxon>
        <taxon>Metazoa</taxon>
        <taxon>Spiralia</taxon>
        <taxon>Lophotrochozoa</taxon>
        <taxon>Platyhelminthes</taxon>
        <taxon>Cestoda</taxon>
        <taxon>Eucestoda</taxon>
        <taxon>Cyclophyllidea</taxon>
        <taxon>Hymenolepididae</taxon>
        <taxon>Hymenolepis</taxon>
    </lineage>
</organism>
<sequence>MSASKPLRNPISKPQMPLRESEYNELSDELEMERDSEMKPSRFVRVARVPLDFSFNSDLTLLRKMLSESRPQGYKLLAFGK</sequence>
<dbReference type="AlphaFoldDB" id="A0A0R3S8Q7"/>
<feature type="compositionally biased region" description="Acidic residues" evidence="1">
    <location>
        <begin position="23"/>
        <end position="32"/>
    </location>
</feature>
<reference evidence="2 3" key="2">
    <citation type="submission" date="2018-11" db="EMBL/GenBank/DDBJ databases">
        <authorList>
            <consortium name="Pathogen Informatics"/>
        </authorList>
    </citation>
    <scope>NUCLEOTIDE SEQUENCE [LARGE SCALE GENOMIC DNA]</scope>
</reference>
<dbReference type="OrthoDB" id="6271680at2759"/>
<dbReference type="Proteomes" id="UP000274504">
    <property type="component" value="Unassembled WGS sequence"/>
</dbReference>
<proteinExistence type="predicted"/>
<dbReference type="EMBL" id="UYSG01000073">
    <property type="protein sequence ID" value="VDL16652.1"/>
    <property type="molecule type" value="Genomic_DNA"/>
</dbReference>
<protein>
    <submittedName>
        <fullName evidence="4">Autophagy-related protein</fullName>
    </submittedName>
</protein>
<feature type="region of interest" description="Disordered" evidence="1">
    <location>
        <begin position="1"/>
        <end position="34"/>
    </location>
</feature>
<reference evidence="4" key="1">
    <citation type="submission" date="2017-02" db="UniProtKB">
        <authorList>
            <consortium name="WormBaseParasite"/>
        </authorList>
    </citation>
    <scope>IDENTIFICATION</scope>
</reference>
<dbReference type="WBParaSite" id="HDID_0000055301-mRNA-1">
    <property type="protein sequence ID" value="HDID_0000055301-mRNA-1"/>
    <property type="gene ID" value="HDID_0000055301"/>
</dbReference>
<gene>
    <name evidence="2" type="ORF">HDID_LOCUS554</name>
</gene>
<evidence type="ECO:0000313" key="4">
    <source>
        <dbReference type="WBParaSite" id="HDID_0000055301-mRNA-1"/>
    </source>
</evidence>
<name>A0A0R3S8Q7_HYMDI</name>